<accession>A0A2X3H774</accession>
<organism evidence="7 8">
    <name type="scientific">Klebsiella pneumoniae</name>
    <dbReference type="NCBI Taxonomy" id="573"/>
    <lineage>
        <taxon>Bacteria</taxon>
        <taxon>Pseudomonadati</taxon>
        <taxon>Pseudomonadota</taxon>
        <taxon>Gammaproteobacteria</taxon>
        <taxon>Enterobacterales</taxon>
        <taxon>Enterobacteriaceae</taxon>
        <taxon>Klebsiella/Raoultella group</taxon>
        <taxon>Klebsiella</taxon>
        <taxon>Klebsiella pneumoniae complex</taxon>
    </lineage>
</organism>
<evidence type="ECO:0000259" key="6">
    <source>
        <dbReference type="Pfam" id="PF13458"/>
    </source>
</evidence>
<reference evidence="7 8" key="1">
    <citation type="submission" date="2018-06" db="EMBL/GenBank/DDBJ databases">
        <authorList>
            <consortium name="Pathogen Informatics"/>
            <person name="Doyle S."/>
        </authorList>
    </citation>
    <scope>NUCLEOTIDE SEQUENCE [LARGE SCALE GENOMIC DNA]</scope>
    <source>
        <strain evidence="7 8">NCTC13465</strain>
    </source>
</reference>
<keyword evidence="4" id="KW-0029">Amino-acid transport</keyword>
<evidence type="ECO:0000256" key="2">
    <source>
        <dbReference type="ARBA" id="ARBA00022448"/>
    </source>
</evidence>
<proteinExistence type="inferred from homology"/>
<name>A0A2X3H774_KLEPN</name>
<dbReference type="PROSITE" id="PS51257">
    <property type="entry name" value="PROKAR_LIPOPROTEIN"/>
    <property type="match status" value="1"/>
</dbReference>
<evidence type="ECO:0000313" key="8">
    <source>
        <dbReference type="Proteomes" id="UP000251721"/>
    </source>
</evidence>
<dbReference type="PANTHER" id="PTHR47151">
    <property type="entry name" value="LEU/ILE/VAL-BINDING ABC TRANSPORTER SUBUNIT"/>
    <property type="match status" value="1"/>
</dbReference>
<evidence type="ECO:0000313" key="7">
    <source>
        <dbReference type="EMBL" id="SQC44519.1"/>
    </source>
</evidence>
<feature type="domain" description="Leucine-binding protein" evidence="6">
    <location>
        <begin position="28"/>
        <end position="349"/>
    </location>
</feature>
<dbReference type="Gene3D" id="3.40.50.2300">
    <property type="match status" value="2"/>
</dbReference>
<dbReference type="GO" id="GO:0006865">
    <property type="term" value="P:amino acid transport"/>
    <property type="evidence" value="ECO:0007669"/>
    <property type="project" value="UniProtKB-KW"/>
</dbReference>
<dbReference type="Pfam" id="PF13458">
    <property type="entry name" value="Peripla_BP_6"/>
    <property type="match status" value="1"/>
</dbReference>
<evidence type="ECO:0000256" key="5">
    <source>
        <dbReference type="SAM" id="SignalP"/>
    </source>
</evidence>
<dbReference type="AlphaFoldDB" id="A0A2X3H774"/>
<comment type="similarity">
    <text evidence="1">Belongs to the leucine-binding protein family.</text>
</comment>
<dbReference type="EMBL" id="UAWQ01000017">
    <property type="protein sequence ID" value="SQC44519.1"/>
    <property type="molecule type" value="Genomic_DNA"/>
</dbReference>
<keyword evidence="3 5" id="KW-0732">Signal</keyword>
<feature type="chain" id="PRO_5015970030" evidence="5">
    <location>
        <begin position="27"/>
        <end position="389"/>
    </location>
</feature>
<evidence type="ECO:0000256" key="4">
    <source>
        <dbReference type="ARBA" id="ARBA00022970"/>
    </source>
</evidence>
<dbReference type="InterPro" id="IPR000709">
    <property type="entry name" value="Leu_Ile_Val-bd"/>
</dbReference>
<dbReference type="SUPFAM" id="SSF53822">
    <property type="entry name" value="Periplasmic binding protein-like I"/>
    <property type="match status" value="1"/>
</dbReference>
<feature type="signal peptide" evidence="5">
    <location>
        <begin position="1"/>
        <end position="26"/>
    </location>
</feature>
<sequence length="389" mass="41410">MSLKLKTMTLHVVIAGCMSMAFYAQADVKIGVAGPFTGPNATYGAQYWKGASQAVADINAAGGIKGEKIVLVQGDDACEPKQAVAVANRLVDEAKVSAVVGHFCSSSTMPASEVYDEAGILTITPGSTNPQITERGMKDLFRMCGRDDQQGAIAANYMLDVLKAKKIAVIHDKDTYGQGLADATRAALAKRGTKEVLYEGLSRGEKDFNALVTKIGALKPDVVYFGGCHPEAGPLVRQMREQGVQAKFFSGDCIVTEELVTAAGGPQFTNGVLMTFGQDPRTLPDGKAVIEKFRASGFEPEGYTLYAYASIQAIAAAWNAVGTDNAKASDWLKSHDVETVMGKKAWDGKGRPQGVRLRGLSVGRQGQISPALIGHDLRTLCPFDLRIVT</sequence>
<protein>
    <submittedName>
        <fullName evidence="7">Hydrophobic amino acid ABC transporter periplasmic amino acid-binding protein</fullName>
    </submittedName>
</protein>
<keyword evidence="2" id="KW-0813">Transport</keyword>
<evidence type="ECO:0000256" key="1">
    <source>
        <dbReference type="ARBA" id="ARBA00010062"/>
    </source>
</evidence>
<dbReference type="Proteomes" id="UP000251721">
    <property type="component" value="Unassembled WGS sequence"/>
</dbReference>
<dbReference type="PRINTS" id="PR00337">
    <property type="entry name" value="LEUILEVALBP"/>
</dbReference>
<dbReference type="PANTHER" id="PTHR47151:SF2">
    <property type="entry name" value="AMINO ACID BINDING PROTEIN"/>
    <property type="match status" value="1"/>
</dbReference>
<dbReference type="CDD" id="cd06342">
    <property type="entry name" value="PBP1_ABC_LIVBP-like"/>
    <property type="match status" value="1"/>
</dbReference>
<dbReference type="InterPro" id="IPR028082">
    <property type="entry name" value="Peripla_BP_I"/>
</dbReference>
<gene>
    <name evidence="7" type="primary">livJ_1</name>
    <name evidence="7" type="ORF">NCTC13465_03036</name>
</gene>
<evidence type="ECO:0000256" key="3">
    <source>
        <dbReference type="ARBA" id="ARBA00022729"/>
    </source>
</evidence>
<dbReference type="InterPro" id="IPR028081">
    <property type="entry name" value="Leu-bd"/>
</dbReference>